<name>A0A2G5IDN6_CERBT</name>
<dbReference type="PROSITE" id="PS00061">
    <property type="entry name" value="ADH_SHORT"/>
    <property type="match status" value="1"/>
</dbReference>
<dbReference type="PANTHER" id="PTHR44169:SF3">
    <property type="entry name" value="SHORT-CHAIN DEHYDROGENASE SRDE"/>
    <property type="match status" value="1"/>
</dbReference>
<evidence type="ECO:0000256" key="2">
    <source>
        <dbReference type="ARBA" id="ARBA00022857"/>
    </source>
</evidence>
<dbReference type="EMBL" id="CP134188">
    <property type="protein sequence ID" value="WPB04258.1"/>
    <property type="molecule type" value="Genomic_DNA"/>
</dbReference>
<evidence type="ECO:0000256" key="1">
    <source>
        <dbReference type="ARBA" id="ARBA00006484"/>
    </source>
</evidence>
<organism evidence="5 7">
    <name type="scientific">Cercospora beticola</name>
    <name type="common">Sugarbeet leaf spot fungus</name>
    <dbReference type="NCBI Taxonomy" id="122368"/>
    <lineage>
        <taxon>Eukaryota</taxon>
        <taxon>Fungi</taxon>
        <taxon>Dikarya</taxon>
        <taxon>Ascomycota</taxon>
        <taxon>Pezizomycotina</taxon>
        <taxon>Dothideomycetes</taxon>
        <taxon>Dothideomycetidae</taxon>
        <taxon>Mycosphaerellales</taxon>
        <taxon>Mycosphaerellaceae</taxon>
        <taxon>Cercospora</taxon>
    </lineage>
</organism>
<dbReference type="EMBL" id="LKMD01000099">
    <property type="protein sequence ID" value="PIB02860.1"/>
    <property type="molecule type" value="Genomic_DNA"/>
</dbReference>
<dbReference type="OrthoDB" id="2102561at2759"/>
<dbReference type="Pfam" id="PF00106">
    <property type="entry name" value="adh_short"/>
    <property type="match status" value="1"/>
</dbReference>
<dbReference type="Proteomes" id="UP001302367">
    <property type="component" value="Chromosome 5"/>
</dbReference>
<evidence type="ECO:0000313" key="6">
    <source>
        <dbReference type="EMBL" id="WPB04258.1"/>
    </source>
</evidence>
<reference evidence="5 7" key="1">
    <citation type="submission" date="2015-10" db="EMBL/GenBank/DDBJ databases">
        <title>The cercosporin biosynthetic gene cluster was horizontally transferred to several fungal lineages and shown to be expanded in Cercospora beticola based on microsynteny with recipient genomes.</title>
        <authorList>
            <person name="De Jonge R."/>
            <person name="Ebert M.K."/>
            <person name="Suttle J.C."/>
            <person name="Jurick Ii W.M."/>
            <person name="Secor G.A."/>
            <person name="Thomma B.P."/>
            <person name="Van De Peer Y."/>
            <person name="Bolton M.D."/>
        </authorList>
    </citation>
    <scope>NUCLEOTIDE SEQUENCE [LARGE SCALE GENOMIC DNA]</scope>
    <source>
        <strain evidence="5 7">09-40</strain>
    </source>
</reference>
<dbReference type="SUPFAM" id="SSF51735">
    <property type="entry name" value="NAD(P)-binding Rossmann-fold domains"/>
    <property type="match status" value="1"/>
</dbReference>
<evidence type="ECO:0000256" key="3">
    <source>
        <dbReference type="ARBA" id="ARBA00023002"/>
    </source>
</evidence>
<protein>
    <submittedName>
        <fullName evidence="5">NADPH-dependent 1-acyldihydroxyacetone phosphate reductase</fullName>
    </submittedName>
</protein>
<keyword evidence="3" id="KW-0560">Oxidoreductase</keyword>
<dbReference type="GO" id="GO:0006654">
    <property type="term" value="P:phosphatidic acid biosynthetic process"/>
    <property type="evidence" value="ECO:0007669"/>
    <property type="project" value="TreeGrafter"/>
</dbReference>
<evidence type="ECO:0000313" key="8">
    <source>
        <dbReference type="Proteomes" id="UP001302367"/>
    </source>
</evidence>
<evidence type="ECO:0000313" key="5">
    <source>
        <dbReference type="EMBL" id="PIB02860.1"/>
    </source>
</evidence>
<dbReference type="AlphaFoldDB" id="A0A2G5IDN6"/>
<dbReference type="PRINTS" id="PR00081">
    <property type="entry name" value="GDHRDH"/>
</dbReference>
<dbReference type="GO" id="GO:0005811">
    <property type="term" value="C:lipid droplet"/>
    <property type="evidence" value="ECO:0007669"/>
    <property type="project" value="TreeGrafter"/>
</dbReference>
<comment type="similarity">
    <text evidence="1 4">Belongs to the short-chain dehydrogenases/reductases (SDR) family.</text>
</comment>
<dbReference type="Proteomes" id="UP000230605">
    <property type="component" value="Chromosome 10"/>
</dbReference>
<dbReference type="Gene3D" id="3.40.50.720">
    <property type="entry name" value="NAD(P)-binding Rossmann-like Domain"/>
    <property type="match status" value="1"/>
</dbReference>
<accession>A0A2G5IDN6</accession>
<proteinExistence type="inferred from homology"/>
<dbReference type="InterPro" id="IPR002347">
    <property type="entry name" value="SDR_fam"/>
</dbReference>
<keyword evidence="2" id="KW-0521">NADP</keyword>
<dbReference type="InterPro" id="IPR020904">
    <property type="entry name" value="Sc_DH/Rdtase_CS"/>
</dbReference>
<dbReference type="GO" id="GO:0004806">
    <property type="term" value="F:triacylglycerol lipase activity"/>
    <property type="evidence" value="ECO:0007669"/>
    <property type="project" value="TreeGrafter"/>
</dbReference>
<evidence type="ECO:0000313" key="7">
    <source>
        <dbReference type="Proteomes" id="UP000230605"/>
    </source>
</evidence>
<dbReference type="InterPro" id="IPR036291">
    <property type="entry name" value="NAD(P)-bd_dom_sf"/>
</dbReference>
<dbReference type="PANTHER" id="PTHR44169">
    <property type="entry name" value="NADPH-DEPENDENT 1-ACYLDIHYDROXYACETONE PHOSPHATE REDUCTASE"/>
    <property type="match status" value="1"/>
</dbReference>
<gene>
    <name evidence="5" type="ORF">CB0940_11898</name>
    <name evidence="6" type="ORF">RHO25_008903</name>
</gene>
<reference evidence="6 8" key="2">
    <citation type="submission" date="2023-09" db="EMBL/GenBank/DDBJ databases">
        <title>Complete-Gapless Cercospora beticola genome.</title>
        <authorList>
            <person name="Wyatt N.A."/>
            <person name="Spanner R.E."/>
            <person name="Bolton M.D."/>
        </authorList>
    </citation>
    <scope>NUCLEOTIDE SEQUENCE [LARGE SCALE GENOMIC DNA]</scope>
    <source>
        <strain evidence="6">Cb09-40</strain>
    </source>
</reference>
<evidence type="ECO:0000256" key="4">
    <source>
        <dbReference type="RuleBase" id="RU000363"/>
    </source>
</evidence>
<dbReference type="GO" id="GO:0005783">
    <property type="term" value="C:endoplasmic reticulum"/>
    <property type="evidence" value="ECO:0007669"/>
    <property type="project" value="TreeGrafter"/>
</dbReference>
<sequence length="305" mass="32815">MATAQQTPSSKWALITGCSPGGLGDAEATAFLTSGINVIATALETKTIEHITPTPNNPNSGFLIRMHLDVTSSKSLSEAYNLIKQLTNGHLHFLINNAGYGYYSPLLDVDISLAKKQYDVNVWGALSVTQTFFPLLRAAKGTIVNQASVAGLSGFSRPYMGIYSSSKAALLSLTDIMRLEFDPFGINVVALVSGAVKTEFAKNMRGGTVAETSWYSLIREDVEKLMLESSATEAGHDRHHIAGKVVEELLKDTPANRVVNGYMGTVIWLLHSLLPLWMLDGIHWSGSGLDKLKAIVAGGTTTKSD</sequence>
<dbReference type="GO" id="GO:0019433">
    <property type="term" value="P:triglyceride catabolic process"/>
    <property type="evidence" value="ECO:0007669"/>
    <property type="project" value="TreeGrafter"/>
</dbReference>
<keyword evidence="8" id="KW-1185">Reference proteome</keyword>
<dbReference type="GO" id="GO:0000140">
    <property type="term" value="F:acylglycerone-phosphate reductase (NADP+) activity"/>
    <property type="evidence" value="ECO:0007669"/>
    <property type="project" value="TreeGrafter"/>
</dbReference>
<dbReference type="PRINTS" id="PR00080">
    <property type="entry name" value="SDRFAMILY"/>
</dbReference>